<evidence type="ECO:0000256" key="2">
    <source>
        <dbReference type="ARBA" id="ARBA00022786"/>
    </source>
</evidence>
<proteinExistence type="predicted"/>
<comment type="caution">
    <text evidence="6">The sequence shown here is derived from an EMBL/GenBank/DDBJ whole genome shotgun (WGS) entry which is preliminary data.</text>
</comment>
<dbReference type="SUPFAM" id="SSF56204">
    <property type="entry name" value="Hect, E3 ligase catalytic domain"/>
    <property type="match status" value="1"/>
</dbReference>
<evidence type="ECO:0000256" key="3">
    <source>
        <dbReference type="PROSITE-ProRule" id="PRU00104"/>
    </source>
</evidence>
<dbReference type="EMBL" id="JBBPFD010000001">
    <property type="protein sequence ID" value="KAK7944641.1"/>
    <property type="molecule type" value="Genomic_DNA"/>
</dbReference>
<feature type="region of interest" description="Disordered" evidence="4">
    <location>
        <begin position="10"/>
        <end position="30"/>
    </location>
</feature>
<dbReference type="Gene3D" id="3.30.2410.10">
    <property type="entry name" value="Hect, E3 ligase catalytic domain"/>
    <property type="match status" value="1"/>
</dbReference>
<evidence type="ECO:0000313" key="7">
    <source>
        <dbReference type="Proteomes" id="UP001460270"/>
    </source>
</evidence>
<protein>
    <recommendedName>
        <fullName evidence="5">HECT domain-containing protein</fullName>
    </recommendedName>
</protein>
<evidence type="ECO:0000256" key="1">
    <source>
        <dbReference type="ARBA" id="ARBA00022679"/>
    </source>
</evidence>
<dbReference type="GO" id="GO:0004842">
    <property type="term" value="F:ubiquitin-protein transferase activity"/>
    <property type="evidence" value="ECO:0007669"/>
    <property type="project" value="InterPro"/>
</dbReference>
<name>A0AAW0PYR1_9GOBI</name>
<keyword evidence="2 3" id="KW-0833">Ubl conjugation pathway</keyword>
<evidence type="ECO:0000313" key="6">
    <source>
        <dbReference type="EMBL" id="KAK7944641.1"/>
    </source>
</evidence>
<dbReference type="AlphaFoldDB" id="A0AAW0PYR1"/>
<evidence type="ECO:0000256" key="4">
    <source>
        <dbReference type="SAM" id="MobiDB-lite"/>
    </source>
</evidence>
<dbReference type="InterPro" id="IPR035983">
    <property type="entry name" value="Hect_E3_ubiquitin_ligase"/>
</dbReference>
<evidence type="ECO:0000259" key="5">
    <source>
        <dbReference type="PROSITE" id="PS50237"/>
    </source>
</evidence>
<organism evidence="6 7">
    <name type="scientific">Mugilogobius chulae</name>
    <name type="common">yellowstripe goby</name>
    <dbReference type="NCBI Taxonomy" id="88201"/>
    <lineage>
        <taxon>Eukaryota</taxon>
        <taxon>Metazoa</taxon>
        <taxon>Chordata</taxon>
        <taxon>Craniata</taxon>
        <taxon>Vertebrata</taxon>
        <taxon>Euteleostomi</taxon>
        <taxon>Actinopterygii</taxon>
        <taxon>Neopterygii</taxon>
        <taxon>Teleostei</taxon>
        <taxon>Neoteleostei</taxon>
        <taxon>Acanthomorphata</taxon>
        <taxon>Gobiaria</taxon>
        <taxon>Gobiiformes</taxon>
        <taxon>Gobioidei</taxon>
        <taxon>Gobiidae</taxon>
        <taxon>Gobionellinae</taxon>
        <taxon>Mugilogobius</taxon>
    </lineage>
</organism>
<dbReference type="PROSITE" id="PS50237">
    <property type="entry name" value="HECT"/>
    <property type="match status" value="1"/>
</dbReference>
<feature type="active site" description="Glycyl thioester intermediate" evidence="3">
    <location>
        <position position="562"/>
    </location>
</feature>
<dbReference type="InterPro" id="IPR000569">
    <property type="entry name" value="HECT_dom"/>
</dbReference>
<keyword evidence="1" id="KW-0808">Transferase</keyword>
<gene>
    <name evidence="6" type="ORF">WMY93_000369</name>
</gene>
<dbReference type="Pfam" id="PF00632">
    <property type="entry name" value="HECT"/>
    <property type="match status" value="1"/>
</dbReference>
<keyword evidence="7" id="KW-1185">Reference proteome</keyword>
<reference evidence="7" key="1">
    <citation type="submission" date="2024-04" db="EMBL/GenBank/DDBJ databases">
        <title>Salinicola lusitanus LLJ914,a marine bacterium isolated from the Okinawa Trough.</title>
        <authorList>
            <person name="Li J."/>
        </authorList>
    </citation>
    <scope>NUCLEOTIDE SEQUENCE [LARGE SCALE GENOMIC DNA]</scope>
</reference>
<dbReference type="Proteomes" id="UP001460270">
    <property type="component" value="Unassembled WGS sequence"/>
</dbReference>
<sequence>MAILEKLQKKMKTANSSCSEPSEKKCNPSRNAMKTTRKIELGWLHEGKQIRKRSGGGTRVVSVSKDSKKQDLLIMTKDLFFPNDESQFGKWEEFDKDIKDFKETPINDVITVGELYNQHKFGILRFYLSTRFSEDSTHNDTDVENTVSSAESETLQIENNEDLYSEPYDIIDLENLNGENTTETVIFEADDSEVFVGGIGNATSQIVDLDDTLPVLIIQNSDPPATSSPIYTEQLHRVSTELDESDPVFPVFPLGSSFTSSSVLDNPTITLEIHRVNVVSELISHFKSDEIMKFRLKYKFVDEKGSDADGVSRDVYAAFWNEFVDGAAEGADMRVPALTPKWQEEEWQAIGRILARGFIDQDYFPLRLAPAFTTALIFGEHSISTDVLFQSFLLYLSHCDRDLVETALKGPTDTDSKEELLDLLDRLGVTVLPTPDNLKAILLQAAHKVIIQTPKYALDNMAATSMSWLRTKITTEEEMQKMYEDKKPTCKKVLRLIEANPSNPVEQQSLKYLQQYIRELDQVRLRHLLRFITGSDVICVPKIQVMFTLLDGLSRRPVAHTCGAVLELPSTYNSFPELRVEMDGVLNNKQIEGDFCLGSPRRTDHGPSNAEKHPVLCMICRQNPTTAQFFGCGYLIQ</sequence>
<dbReference type="SMART" id="SM00119">
    <property type="entry name" value="HECTc"/>
    <property type="match status" value="1"/>
</dbReference>
<feature type="domain" description="HECT" evidence="5">
    <location>
        <begin position="506"/>
        <end position="598"/>
    </location>
</feature>
<dbReference type="Gene3D" id="3.90.1750.10">
    <property type="entry name" value="Hect, E3 ligase catalytic domains"/>
    <property type="match status" value="1"/>
</dbReference>
<accession>A0AAW0PYR1</accession>